<dbReference type="PRINTS" id="PR00111">
    <property type="entry name" value="ABHYDROLASE"/>
</dbReference>
<dbReference type="InterPro" id="IPR050471">
    <property type="entry name" value="AB_hydrolase"/>
</dbReference>
<organism evidence="2 3">
    <name type="scientific">Sphingomonas mollis</name>
    <dbReference type="NCBI Taxonomy" id="2795726"/>
    <lineage>
        <taxon>Bacteria</taxon>
        <taxon>Pseudomonadati</taxon>
        <taxon>Pseudomonadota</taxon>
        <taxon>Alphaproteobacteria</taxon>
        <taxon>Sphingomonadales</taxon>
        <taxon>Sphingomonadaceae</taxon>
        <taxon>Sphingomonas</taxon>
    </lineage>
</organism>
<keyword evidence="3" id="KW-1185">Reference proteome</keyword>
<dbReference type="Proteomes" id="UP000640426">
    <property type="component" value="Unassembled WGS sequence"/>
</dbReference>
<evidence type="ECO:0000313" key="3">
    <source>
        <dbReference type="Proteomes" id="UP000640426"/>
    </source>
</evidence>
<dbReference type="Gene3D" id="3.40.50.1820">
    <property type="entry name" value="alpha/beta hydrolase"/>
    <property type="match status" value="1"/>
</dbReference>
<keyword evidence="2" id="KW-0378">Hydrolase</keyword>
<dbReference type="SUPFAM" id="SSF53474">
    <property type="entry name" value="alpha/beta-Hydrolases"/>
    <property type="match status" value="1"/>
</dbReference>
<dbReference type="PANTHER" id="PTHR43433:SF1">
    <property type="entry name" value="BLL5160 PROTEIN"/>
    <property type="match status" value="1"/>
</dbReference>
<gene>
    <name evidence="2" type="ORF">JAO74_18345</name>
</gene>
<sequence>MVKSGALAGAGIIGGLIAFSSLSARSAEHRVPPEGRFLDVDGARLHYIDIGSGPVIVMIHGLTGQLRNFTYALTERLVSDYRVIVVDRPGSGYSTYNRVGGRGLDAQAAIIGHLIKALKLDQPLLVGHSLGGAIALTLATKRPELLGGLALVAPLTQPMDDAPDIFLPLVNPSPVRRAIIARTLAVPLGKVKRKRTLETVFGPDPVPADFGERGGGFLASRPSAIYAASTEISNVGDLAEIAPLYRDIALPVGILFGRGDRILDPELHGAKTAATIPGARYEAIDGGHMIPLTAPDATASWLRRQAGRVPGNSMAALPQETAR</sequence>
<dbReference type="InterPro" id="IPR029058">
    <property type="entry name" value="AB_hydrolase_fold"/>
</dbReference>
<dbReference type="EMBL" id="JAELXS010000022">
    <property type="protein sequence ID" value="MBJ6123735.1"/>
    <property type="molecule type" value="Genomic_DNA"/>
</dbReference>
<dbReference type="Pfam" id="PF00561">
    <property type="entry name" value="Abhydrolase_1"/>
    <property type="match status" value="1"/>
</dbReference>
<dbReference type="PANTHER" id="PTHR43433">
    <property type="entry name" value="HYDROLASE, ALPHA/BETA FOLD FAMILY PROTEIN"/>
    <property type="match status" value="1"/>
</dbReference>
<feature type="domain" description="AB hydrolase-1" evidence="1">
    <location>
        <begin position="54"/>
        <end position="294"/>
    </location>
</feature>
<evidence type="ECO:0000313" key="2">
    <source>
        <dbReference type="EMBL" id="MBJ6123735.1"/>
    </source>
</evidence>
<dbReference type="GO" id="GO:0016787">
    <property type="term" value="F:hydrolase activity"/>
    <property type="evidence" value="ECO:0007669"/>
    <property type="project" value="UniProtKB-KW"/>
</dbReference>
<reference evidence="3" key="1">
    <citation type="submission" date="2020-12" db="EMBL/GenBank/DDBJ databases">
        <title>Hymenobacter sp.</title>
        <authorList>
            <person name="Kim M.K."/>
        </authorList>
    </citation>
    <scope>NUCLEOTIDE SEQUENCE [LARGE SCALE GENOMIC DNA]</scope>
    <source>
        <strain evidence="3">BT553</strain>
    </source>
</reference>
<dbReference type="InterPro" id="IPR000073">
    <property type="entry name" value="AB_hydrolase_1"/>
</dbReference>
<accession>A0ABS0XVD5</accession>
<protein>
    <submittedName>
        <fullName evidence="2">Alpha/beta hydrolase</fullName>
    </submittedName>
</protein>
<proteinExistence type="predicted"/>
<comment type="caution">
    <text evidence="2">The sequence shown here is derived from an EMBL/GenBank/DDBJ whole genome shotgun (WGS) entry which is preliminary data.</text>
</comment>
<evidence type="ECO:0000259" key="1">
    <source>
        <dbReference type="Pfam" id="PF00561"/>
    </source>
</evidence>
<name>A0ABS0XVD5_9SPHN</name>